<dbReference type="InterPro" id="IPR006675">
    <property type="entry name" value="HDIG_dom"/>
</dbReference>
<dbReference type="SUPFAM" id="SSF109604">
    <property type="entry name" value="HD-domain/PDEase-like"/>
    <property type="match status" value="1"/>
</dbReference>
<protein>
    <submittedName>
        <fullName evidence="4">HDIG domain-containing protein</fullName>
    </submittedName>
</protein>
<evidence type="ECO:0000313" key="5">
    <source>
        <dbReference type="Proteomes" id="UP000324298"/>
    </source>
</evidence>
<evidence type="ECO:0000313" key="4">
    <source>
        <dbReference type="EMBL" id="KAA0888986.1"/>
    </source>
</evidence>
<dbReference type="AlphaFoldDB" id="A0A5A9X7H4"/>
<sequence length="818" mass="90798">MPDQPADNQGQHTLTYLSKLGSNLLDVVVKRFSNPLTARRNRFILLVTTALLLTLILLPGQRFHSAEFKPGDIATSDIRAPQDYLVEDHALTEQRRKEAGNSAPVVYNVSDRVPSYIIGKLEQVVGAVRKERAAKSQKSTHEWRTLLTPLLDTELNAADIHAFTHIASDKVFLADAARMVNELYRRRIVLDGKAFQTDTRRGLELINDNGQLVEDSDVALEYTEIREARRLVTSWQFSGQNDRTDGSAIARVIARILLPNLFYNREASEARAKAATESVRPVLFKVQKGEMIVRVGERISPEQAHKLQTIFQENRGGSRIYSAIGIFALIVVLFYFPYRFALKNIRKFNPTNKDILIISLLIIGSFLLFKIAILITHNIGPVFPDIDTASFFYLFPFAAGPMIVRIFINSEVALVYCAILAPLLGIMFDSNMTVVIYTMLGSIVGAHGVRQCSDRSTIYTAGLKVSVVNLAMALSFQTSSATLFSMQTIYVVFFALVSGVLSAGLVSGFIPLIETLFHYTTDIKLLELANLNSPLLRDLMVRAPGTYHHSVVVGNLVESAAESISANPLLARVAAYYHDIGKISKPLYFIENLGGEENRHDKLTPSMSALILISHIKEGAELARERHLGQPITDIIRQHHGTGLIKFFYDRAKTQAEANGQTVEDKDFRYPGPKPQTREAGIVMLADCVEAASRTLVNPTPDRIQGMVQKIINNIFMDGQLEECELTLKNLHEIAKSFNRILNGIFHHRVDYPEPVYKGGNSGQKKAEHKTSSGEHGKPGNGDQASADTVEQPPETTPDHGDPPKKGGGEDLKRLGMF</sequence>
<feature type="region of interest" description="Disordered" evidence="1">
    <location>
        <begin position="755"/>
        <end position="818"/>
    </location>
</feature>
<keyword evidence="2" id="KW-0812">Transmembrane</keyword>
<dbReference type="InterPro" id="IPR011624">
    <property type="entry name" value="Metal-dep_PHydrolase_7TM_extra"/>
</dbReference>
<dbReference type="InterPro" id="IPR006674">
    <property type="entry name" value="HD_domain"/>
</dbReference>
<dbReference type="Pfam" id="PF07697">
    <property type="entry name" value="7TMR-HDED"/>
    <property type="match status" value="1"/>
</dbReference>
<dbReference type="InterPro" id="IPR052722">
    <property type="entry name" value="PgpH_phosphodiesterase"/>
</dbReference>
<dbReference type="InterPro" id="IPR011621">
    <property type="entry name" value="Metal-dep_PHydrolase_7TM_intra"/>
</dbReference>
<feature type="transmembrane region" description="Helical" evidence="2">
    <location>
        <begin position="488"/>
        <end position="513"/>
    </location>
</feature>
<dbReference type="SMART" id="SM00471">
    <property type="entry name" value="HDc"/>
    <property type="match status" value="1"/>
</dbReference>
<feature type="transmembrane region" description="Helical" evidence="2">
    <location>
        <begin position="320"/>
        <end position="342"/>
    </location>
</feature>
<feature type="transmembrane region" description="Helical" evidence="2">
    <location>
        <begin position="415"/>
        <end position="437"/>
    </location>
</feature>
<dbReference type="Pfam" id="PF01966">
    <property type="entry name" value="HD"/>
    <property type="match status" value="1"/>
</dbReference>
<feature type="transmembrane region" description="Helical" evidence="2">
    <location>
        <begin position="391"/>
        <end position="408"/>
    </location>
</feature>
<feature type="compositionally biased region" description="Basic and acidic residues" evidence="1">
    <location>
        <begin position="797"/>
        <end position="818"/>
    </location>
</feature>
<evidence type="ECO:0000256" key="1">
    <source>
        <dbReference type="SAM" id="MobiDB-lite"/>
    </source>
</evidence>
<dbReference type="PANTHER" id="PTHR36442:SF1">
    <property type="entry name" value="CYCLIC-DI-AMP PHOSPHODIESTERASE PGPH"/>
    <property type="match status" value="1"/>
</dbReference>
<dbReference type="PANTHER" id="PTHR36442">
    <property type="entry name" value="CYCLIC-DI-AMP PHOSPHODIESTERASE PGPH"/>
    <property type="match status" value="1"/>
</dbReference>
<dbReference type="OrthoDB" id="9806952at2"/>
<keyword evidence="5" id="KW-1185">Reference proteome</keyword>
<feature type="transmembrane region" description="Helical" evidence="2">
    <location>
        <begin position="457"/>
        <end position="476"/>
    </location>
</feature>
<gene>
    <name evidence="4" type="ORF">ET418_14115</name>
</gene>
<dbReference type="InterPro" id="IPR003607">
    <property type="entry name" value="HD/PDEase_dom"/>
</dbReference>
<dbReference type="Gene3D" id="1.10.3210.10">
    <property type="entry name" value="Hypothetical protein af1432"/>
    <property type="match status" value="1"/>
</dbReference>
<evidence type="ECO:0000256" key="2">
    <source>
        <dbReference type="SAM" id="Phobius"/>
    </source>
</evidence>
<keyword evidence="2" id="KW-0472">Membrane</keyword>
<proteinExistence type="predicted"/>
<comment type="caution">
    <text evidence="4">The sequence shown here is derived from an EMBL/GenBank/DDBJ whole genome shotgun (WGS) entry which is preliminary data.</text>
</comment>
<keyword evidence="2" id="KW-1133">Transmembrane helix</keyword>
<feature type="domain" description="HD/PDEase" evidence="3">
    <location>
        <begin position="542"/>
        <end position="701"/>
    </location>
</feature>
<organism evidence="4 5">
    <name type="scientific">Oryzomonas rubra</name>
    <dbReference type="NCBI Taxonomy" id="2509454"/>
    <lineage>
        <taxon>Bacteria</taxon>
        <taxon>Pseudomonadati</taxon>
        <taxon>Thermodesulfobacteriota</taxon>
        <taxon>Desulfuromonadia</taxon>
        <taxon>Geobacterales</taxon>
        <taxon>Geobacteraceae</taxon>
        <taxon>Oryzomonas</taxon>
    </lineage>
</organism>
<feature type="transmembrane region" description="Helical" evidence="2">
    <location>
        <begin position="354"/>
        <end position="379"/>
    </location>
</feature>
<dbReference type="EMBL" id="SRSD01000009">
    <property type="protein sequence ID" value="KAA0888986.1"/>
    <property type="molecule type" value="Genomic_DNA"/>
</dbReference>
<reference evidence="4 5" key="1">
    <citation type="submission" date="2019-04" db="EMBL/GenBank/DDBJ databases">
        <title>Geobacter ruber sp. nov., ferric-reducing bacteria isolated from paddy soil.</title>
        <authorList>
            <person name="Xu Z."/>
            <person name="Masuda Y."/>
            <person name="Itoh H."/>
            <person name="Senoo K."/>
        </authorList>
    </citation>
    <scope>NUCLEOTIDE SEQUENCE [LARGE SCALE GENOMIC DNA]</scope>
    <source>
        <strain evidence="4 5">Red88</strain>
    </source>
</reference>
<accession>A0A5A9X7H4</accession>
<dbReference type="Pfam" id="PF07698">
    <property type="entry name" value="7TM-7TMR_HD"/>
    <property type="match status" value="1"/>
</dbReference>
<feature type="transmembrane region" description="Helical" evidence="2">
    <location>
        <begin position="43"/>
        <end position="60"/>
    </location>
</feature>
<name>A0A5A9X7H4_9BACT</name>
<evidence type="ECO:0000259" key="3">
    <source>
        <dbReference type="SMART" id="SM00471"/>
    </source>
</evidence>
<dbReference type="NCBIfam" id="TIGR00277">
    <property type="entry name" value="HDIG"/>
    <property type="match status" value="1"/>
</dbReference>
<dbReference type="RefSeq" id="WP_149308606.1">
    <property type="nucleotide sequence ID" value="NZ_SRSD01000009.1"/>
</dbReference>
<dbReference type="CDD" id="cd00077">
    <property type="entry name" value="HDc"/>
    <property type="match status" value="1"/>
</dbReference>
<dbReference type="Proteomes" id="UP000324298">
    <property type="component" value="Unassembled WGS sequence"/>
</dbReference>
<feature type="compositionally biased region" description="Basic and acidic residues" evidence="1">
    <location>
        <begin position="765"/>
        <end position="778"/>
    </location>
</feature>